<feature type="region of interest" description="Disordered" evidence="1">
    <location>
        <begin position="1"/>
        <end position="76"/>
    </location>
</feature>
<comment type="caution">
    <text evidence="4">The sequence shown here is derived from an EMBL/GenBank/DDBJ whole genome shotgun (WGS) entry which is preliminary data.</text>
</comment>
<dbReference type="Pfam" id="PF11350">
    <property type="entry name" value="DUF3152"/>
    <property type="match status" value="1"/>
</dbReference>
<keyword evidence="2" id="KW-0472">Membrane</keyword>
<name>A0ABP9S9R1_9ACTN</name>
<feature type="compositionally biased region" description="Low complexity" evidence="1">
    <location>
        <begin position="140"/>
        <end position="163"/>
    </location>
</feature>
<evidence type="ECO:0000313" key="5">
    <source>
        <dbReference type="Proteomes" id="UP001501570"/>
    </source>
</evidence>
<keyword evidence="2" id="KW-1133">Transmembrane helix</keyword>
<dbReference type="EMBL" id="BAABJQ010000018">
    <property type="protein sequence ID" value="GAA5192944.1"/>
    <property type="molecule type" value="Genomic_DNA"/>
</dbReference>
<evidence type="ECO:0000256" key="2">
    <source>
        <dbReference type="SAM" id="Phobius"/>
    </source>
</evidence>
<sequence>MSAFGKEAPPSTSPFAKDAPLPARRSSLATEAPSAADAPTALVPIVTSPAAPGPAPAAEPPSVPPLASAPDPMSMTGPIRAIQEALAPDEQVPRSRQRALARARTRQRNRRLMVLGILLAAVALIGLDVMNGGHLPGSSPAPQAAVPTRTTAQPTAPASSVAVPESGPGTFAYVSGTGPVIGSAGTIRKYRVAVENGSGQDASAFAAIAQHTLSDPRGWIKGGDVRFQQVAQHATAEFTIYLATPATSEKMCSQGGIHTDELISCRVPGQVIINLARWLNAIPGYGASVVTYQQFTLNHEVGRELGHSDEACPAPGALASVMQEQTLGLKGCKANAWPYVNGVRYSGPAVPS</sequence>
<accession>A0ABP9S9R1</accession>
<proteinExistence type="predicted"/>
<dbReference type="InterPro" id="IPR022603">
    <property type="entry name" value="DUF3152"/>
</dbReference>
<evidence type="ECO:0000256" key="1">
    <source>
        <dbReference type="SAM" id="MobiDB-lite"/>
    </source>
</evidence>
<feature type="region of interest" description="Disordered" evidence="1">
    <location>
        <begin position="138"/>
        <end position="163"/>
    </location>
</feature>
<dbReference type="SUPFAM" id="SSF55486">
    <property type="entry name" value="Metalloproteases ('zincins'), catalytic domain"/>
    <property type="match status" value="1"/>
</dbReference>
<evidence type="ECO:0000259" key="3">
    <source>
        <dbReference type="Pfam" id="PF11350"/>
    </source>
</evidence>
<feature type="compositionally biased region" description="Pro residues" evidence="1">
    <location>
        <begin position="51"/>
        <end position="64"/>
    </location>
</feature>
<organism evidence="4 5">
    <name type="scientific">Rugosimonospora acidiphila</name>
    <dbReference type="NCBI Taxonomy" id="556531"/>
    <lineage>
        <taxon>Bacteria</taxon>
        <taxon>Bacillati</taxon>
        <taxon>Actinomycetota</taxon>
        <taxon>Actinomycetes</taxon>
        <taxon>Micromonosporales</taxon>
        <taxon>Micromonosporaceae</taxon>
        <taxon>Rugosimonospora</taxon>
    </lineage>
</organism>
<feature type="transmembrane region" description="Helical" evidence="2">
    <location>
        <begin position="112"/>
        <end position="130"/>
    </location>
</feature>
<evidence type="ECO:0000313" key="4">
    <source>
        <dbReference type="EMBL" id="GAA5192944.1"/>
    </source>
</evidence>
<reference evidence="5" key="1">
    <citation type="journal article" date="2019" name="Int. J. Syst. Evol. Microbiol.">
        <title>The Global Catalogue of Microorganisms (GCM) 10K type strain sequencing project: providing services to taxonomists for standard genome sequencing and annotation.</title>
        <authorList>
            <consortium name="The Broad Institute Genomics Platform"/>
            <consortium name="The Broad Institute Genome Sequencing Center for Infectious Disease"/>
            <person name="Wu L."/>
            <person name="Ma J."/>
        </authorList>
    </citation>
    <scope>NUCLEOTIDE SEQUENCE [LARGE SCALE GENOMIC DNA]</scope>
    <source>
        <strain evidence="5">JCM 18304</strain>
    </source>
</reference>
<feature type="domain" description="DUF3152" evidence="3">
    <location>
        <begin position="162"/>
        <end position="330"/>
    </location>
</feature>
<dbReference type="Proteomes" id="UP001501570">
    <property type="component" value="Unassembled WGS sequence"/>
</dbReference>
<protein>
    <recommendedName>
        <fullName evidence="3">DUF3152 domain-containing protein</fullName>
    </recommendedName>
</protein>
<keyword evidence="2" id="KW-0812">Transmembrane</keyword>
<keyword evidence="5" id="KW-1185">Reference proteome</keyword>
<gene>
    <name evidence="4" type="ORF">GCM10023322_53640</name>
</gene>